<dbReference type="RefSeq" id="WP_129576558.1">
    <property type="nucleotide sequence ID" value="NZ_CP012672.1"/>
</dbReference>
<feature type="transmembrane region" description="Helical" evidence="6">
    <location>
        <begin position="232"/>
        <end position="252"/>
    </location>
</feature>
<keyword evidence="5 6" id="KW-0472">Membrane</keyword>
<comment type="subcellular location">
    <subcellularLocation>
        <location evidence="1">Membrane</location>
        <topology evidence="1">Multi-pass membrane protein</topology>
    </subcellularLocation>
</comment>
<feature type="transmembrane region" description="Helical" evidence="6">
    <location>
        <begin position="20"/>
        <end position="38"/>
    </location>
</feature>
<dbReference type="Proteomes" id="UP000295497">
    <property type="component" value="Chromosome"/>
</dbReference>
<feature type="transmembrane region" description="Helical" evidence="6">
    <location>
        <begin position="344"/>
        <end position="363"/>
    </location>
</feature>
<dbReference type="Gene3D" id="1.10.3860.10">
    <property type="entry name" value="Sodium:dicarboxylate symporter"/>
    <property type="match status" value="1"/>
</dbReference>
<evidence type="ECO:0000256" key="6">
    <source>
        <dbReference type="SAM" id="Phobius"/>
    </source>
</evidence>
<dbReference type="InterPro" id="IPR036458">
    <property type="entry name" value="Na:dicarbo_symporter_sf"/>
</dbReference>
<evidence type="ECO:0000313" key="8">
    <source>
        <dbReference type="Proteomes" id="UP000295497"/>
    </source>
</evidence>
<feature type="transmembrane region" description="Helical" evidence="6">
    <location>
        <begin position="89"/>
        <end position="115"/>
    </location>
</feature>
<feature type="transmembrane region" description="Helical" evidence="6">
    <location>
        <begin position="183"/>
        <end position="200"/>
    </location>
</feature>
<accession>A0A4P2QRZ3</accession>
<proteinExistence type="predicted"/>
<name>A0A4P2QRZ3_SORCE</name>
<sequence length="452" mass="48073">MTILAPLADPPRADRLRERLRGLLPVATLLALALGLLVSGRETSVTRWSTRAMDGLLHWYTTLAPVVIFVVLVPTFVSLHRQGRPGRLLAYIMGWLALKRLAACLFGVVVTWLVFGLPLLPSHSTGAPFEAARTLYSASGLVISSPCFLALYAGIVTSFAAVRAPRVARALERAADALERAGGAVQCLVPLFMFGLGAYLRGLPAQLAAQVHEGPLARASAGAPSLGAGELMLSYLLVSGVVGAACLVFHAASLLRMKAAAPEFSLRDYFVNYWLKVYPLLWASCSEALATPLNLHLVRKCYPAVPQELRLFVVGLGGWLNVNGTLICVFVMAGAAARAVGHEISLIELTLVVPIVFLLGYVVPGMPGELVLFATPIGAALHIPARLLPSFIALYIGFNFGLPDSFRSGQNSTDSCVSALQLLRRLTRRRARAAASSGARPPGVVVKAAAGR</sequence>
<feature type="transmembrane region" description="Helical" evidence="6">
    <location>
        <begin position="383"/>
        <end position="402"/>
    </location>
</feature>
<keyword evidence="2" id="KW-0813">Transport</keyword>
<evidence type="ECO:0000256" key="5">
    <source>
        <dbReference type="ARBA" id="ARBA00023136"/>
    </source>
</evidence>
<dbReference type="GO" id="GO:0015293">
    <property type="term" value="F:symporter activity"/>
    <property type="evidence" value="ECO:0007669"/>
    <property type="project" value="InterPro"/>
</dbReference>
<dbReference type="SUPFAM" id="SSF118215">
    <property type="entry name" value="Proton glutamate symport protein"/>
    <property type="match status" value="1"/>
</dbReference>
<evidence type="ECO:0000313" key="7">
    <source>
        <dbReference type="EMBL" id="AUX33077.1"/>
    </source>
</evidence>
<reference evidence="7 8" key="1">
    <citation type="submission" date="2015-09" db="EMBL/GenBank/DDBJ databases">
        <title>Sorangium comparison.</title>
        <authorList>
            <person name="Zaburannyi N."/>
            <person name="Bunk B."/>
            <person name="Overmann J."/>
            <person name="Mueller R."/>
        </authorList>
    </citation>
    <scope>NUCLEOTIDE SEQUENCE [LARGE SCALE GENOMIC DNA]</scope>
    <source>
        <strain evidence="7 8">So ce836</strain>
    </source>
</reference>
<dbReference type="InterPro" id="IPR001991">
    <property type="entry name" value="Na-dicarboxylate_symporter"/>
</dbReference>
<evidence type="ECO:0000256" key="4">
    <source>
        <dbReference type="ARBA" id="ARBA00022989"/>
    </source>
</evidence>
<dbReference type="EMBL" id="CP012672">
    <property type="protein sequence ID" value="AUX33077.1"/>
    <property type="molecule type" value="Genomic_DNA"/>
</dbReference>
<dbReference type="Pfam" id="PF00375">
    <property type="entry name" value="SDF"/>
    <property type="match status" value="1"/>
</dbReference>
<evidence type="ECO:0000256" key="3">
    <source>
        <dbReference type="ARBA" id="ARBA00022692"/>
    </source>
</evidence>
<evidence type="ECO:0008006" key="9">
    <source>
        <dbReference type="Google" id="ProtNLM"/>
    </source>
</evidence>
<feature type="transmembrane region" description="Helical" evidence="6">
    <location>
        <begin position="135"/>
        <end position="162"/>
    </location>
</feature>
<feature type="transmembrane region" description="Helical" evidence="6">
    <location>
        <begin position="58"/>
        <end position="77"/>
    </location>
</feature>
<feature type="transmembrane region" description="Helical" evidence="6">
    <location>
        <begin position="311"/>
        <end position="332"/>
    </location>
</feature>
<dbReference type="AlphaFoldDB" id="A0A4P2QRZ3"/>
<evidence type="ECO:0000256" key="1">
    <source>
        <dbReference type="ARBA" id="ARBA00004141"/>
    </source>
</evidence>
<protein>
    <recommendedName>
        <fullName evidence="9">Amino acid transporter</fullName>
    </recommendedName>
</protein>
<gene>
    <name evidence="7" type="ORF">SOCE836_052300</name>
</gene>
<organism evidence="7 8">
    <name type="scientific">Sorangium cellulosum</name>
    <name type="common">Polyangium cellulosum</name>
    <dbReference type="NCBI Taxonomy" id="56"/>
    <lineage>
        <taxon>Bacteria</taxon>
        <taxon>Pseudomonadati</taxon>
        <taxon>Myxococcota</taxon>
        <taxon>Polyangia</taxon>
        <taxon>Polyangiales</taxon>
        <taxon>Polyangiaceae</taxon>
        <taxon>Sorangium</taxon>
    </lineage>
</organism>
<dbReference type="GO" id="GO:0016020">
    <property type="term" value="C:membrane"/>
    <property type="evidence" value="ECO:0007669"/>
    <property type="project" value="UniProtKB-SubCell"/>
</dbReference>
<feature type="transmembrane region" description="Helical" evidence="6">
    <location>
        <begin position="273"/>
        <end position="291"/>
    </location>
</feature>
<keyword evidence="3 6" id="KW-0812">Transmembrane</keyword>
<evidence type="ECO:0000256" key="2">
    <source>
        <dbReference type="ARBA" id="ARBA00022448"/>
    </source>
</evidence>
<keyword evidence="4 6" id="KW-1133">Transmembrane helix</keyword>